<evidence type="ECO:0000256" key="1">
    <source>
        <dbReference type="SAM" id="Phobius"/>
    </source>
</evidence>
<evidence type="ECO:0000313" key="3">
    <source>
        <dbReference type="Proteomes" id="UP000003107"/>
    </source>
</evidence>
<name>C6RFC1_9BACT</name>
<proteinExistence type="predicted"/>
<dbReference type="Proteomes" id="UP000003107">
    <property type="component" value="Unassembled WGS sequence"/>
</dbReference>
<keyword evidence="3" id="KW-1185">Reference proteome</keyword>
<organism evidence="2 3">
    <name type="scientific">Campylobacter showae RM3277</name>
    <dbReference type="NCBI Taxonomy" id="553219"/>
    <lineage>
        <taxon>Bacteria</taxon>
        <taxon>Pseudomonadati</taxon>
        <taxon>Campylobacterota</taxon>
        <taxon>Epsilonproteobacteria</taxon>
        <taxon>Campylobacterales</taxon>
        <taxon>Campylobacteraceae</taxon>
        <taxon>Campylobacter</taxon>
    </lineage>
</organism>
<keyword evidence="1" id="KW-0472">Membrane</keyword>
<dbReference type="STRING" id="553219.CAMSH0001_0426"/>
<dbReference type="EMBL" id="ACVQ01000017">
    <property type="protein sequence ID" value="EET79929.1"/>
    <property type="molecule type" value="Genomic_DNA"/>
</dbReference>
<protein>
    <submittedName>
        <fullName evidence="2">Uncharacterized protein</fullName>
    </submittedName>
</protein>
<gene>
    <name evidence="2" type="ORF">CAMSH0001_0426</name>
</gene>
<reference evidence="2 3" key="1">
    <citation type="submission" date="2009-07" db="EMBL/GenBank/DDBJ databases">
        <authorList>
            <person name="Madupu R."/>
            <person name="Sebastian Y."/>
            <person name="Durkin A.S."/>
            <person name="Torralba M."/>
            <person name="Methe B."/>
            <person name="Sutton G.G."/>
            <person name="Strausberg R.L."/>
            <person name="Nelson K.E."/>
        </authorList>
    </citation>
    <scope>NUCLEOTIDE SEQUENCE [LARGE SCALE GENOMIC DNA]</scope>
    <source>
        <strain evidence="2 3">RM3277</strain>
    </source>
</reference>
<feature type="transmembrane region" description="Helical" evidence="1">
    <location>
        <begin position="12"/>
        <end position="33"/>
    </location>
</feature>
<evidence type="ECO:0000313" key="2">
    <source>
        <dbReference type="EMBL" id="EET79929.1"/>
    </source>
</evidence>
<keyword evidence="1" id="KW-1133">Transmembrane helix</keyword>
<keyword evidence="1" id="KW-0812">Transmembrane</keyword>
<sequence>MLKNCFSFIPCGYYFVAFYLYFEIFAVAARGGVNLTQI</sequence>
<dbReference type="AlphaFoldDB" id="C6RFC1"/>
<comment type="caution">
    <text evidence="2">The sequence shown here is derived from an EMBL/GenBank/DDBJ whole genome shotgun (WGS) entry which is preliminary data.</text>
</comment>
<accession>C6RFC1</accession>